<name>A0A069CV05_WEIOS</name>
<evidence type="ECO:0000313" key="1">
    <source>
        <dbReference type="EMBL" id="GAK31645.1"/>
    </source>
</evidence>
<reference evidence="2" key="1">
    <citation type="journal article" date="2014" name="Genome Announc.">
        <title>Draft genome sequence of Weissella oryzae SG25T, isolated from fermented rice grains.</title>
        <authorList>
            <person name="Tanizawa Y."/>
            <person name="Fujisawa T."/>
            <person name="Mochizuki T."/>
            <person name="Kaminuma E."/>
            <person name="Suzuki Y."/>
            <person name="Nakamura Y."/>
            <person name="Tohno M."/>
        </authorList>
    </citation>
    <scope>NUCLEOTIDE SEQUENCE [LARGE SCALE GENOMIC DNA]</scope>
    <source>
        <strain evidence="2">DSM 25784 / JCM 18191 / LMG 30913 / SG25</strain>
    </source>
</reference>
<dbReference type="OrthoDB" id="1644322at2"/>
<keyword evidence="2" id="KW-1185">Reference proteome</keyword>
<dbReference type="EMBL" id="DF820495">
    <property type="protein sequence ID" value="GAK31645.1"/>
    <property type="molecule type" value="Genomic_DNA"/>
</dbReference>
<organism evidence="1 2">
    <name type="scientific">Weissella oryzae (strain DSM 25784 / JCM 18191 / LMG 30913 / SG25)</name>
    <dbReference type="NCBI Taxonomy" id="1329250"/>
    <lineage>
        <taxon>Bacteria</taxon>
        <taxon>Bacillati</taxon>
        <taxon>Bacillota</taxon>
        <taxon>Bacilli</taxon>
        <taxon>Lactobacillales</taxon>
        <taxon>Lactobacillaceae</taxon>
        <taxon>Weissella</taxon>
    </lineage>
</organism>
<dbReference type="Proteomes" id="UP000030643">
    <property type="component" value="Unassembled WGS sequence"/>
</dbReference>
<accession>A0A069CV05</accession>
<proteinExistence type="predicted"/>
<protein>
    <recommendedName>
        <fullName evidence="3">DNA-directed RNA polymerase beta subunit</fullName>
    </recommendedName>
</protein>
<sequence>MDKQHQQNISAYQKAQTFFEERYYDRGMVKWLGYYLSDHTEQIAKEQAYNTQIKARSWQTAMTEIEITALLFKAYRQRLKVDLQVKLQSIDGTLPALVSGIVQGYDENNFVFIGTDAIKIDDIQWVGFHK</sequence>
<evidence type="ECO:0008006" key="3">
    <source>
        <dbReference type="Google" id="ProtNLM"/>
    </source>
</evidence>
<dbReference type="RefSeq" id="WP_045477039.1">
    <property type="nucleotide sequence ID" value="NZ_DF820495.1"/>
</dbReference>
<dbReference type="AlphaFoldDB" id="A0A069CV05"/>
<dbReference type="STRING" id="1329250.WOSG25_120370"/>
<evidence type="ECO:0000313" key="2">
    <source>
        <dbReference type="Proteomes" id="UP000030643"/>
    </source>
</evidence>
<gene>
    <name evidence="1" type="ORF">WOSG25_120370</name>
</gene>